<proteinExistence type="predicted"/>
<protein>
    <submittedName>
        <fullName evidence="1">Uncharacterized protein</fullName>
    </submittedName>
</protein>
<accession>A0A0F9C7R9</accession>
<name>A0A0F9C7R9_9ZZZZ</name>
<reference evidence="1" key="1">
    <citation type="journal article" date="2015" name="Nature">
        <title>Complex archaea that bridge the gap between prokaryotes and eukaryotes.</title>
        <authorList>
            <person name="Spang A."/>
            <person name="Saw J.H."/>
            <person name="Jorgensen S.L."/>
            <person name="Zaremba-Niedzwiedzka K."/>
            <person name="Martijn J."/>
            <person name="Lind A.E."/>
            <person name="van Eijk R."/>
            <person name="Schleper C."/>
            <person name="Guy L."/>
            <person name="Ettema T.J."/>
        </authorList>
    </citation>
    <scope>NUCLEOTIDE SEQUENCE</scope>
</reference>
<sequence length="83" mass="9628">MEIITQKHSDKIFDIITINGCKEMDKTRFRQAVNELLDIYTDAKLSKIAKKIENQKEKIAPCESDEEMWNDGLDRAIIIIKTS</sequence>
<comment type="caution">
    <text evidence="1">The sequence shown here is derived from an EMBL/GenBank/DDBJ whole genome shotgun (WGS) entry which is preliminary data.</text>
</comment>
<dbReference type="EMBL" id="LAZR01037389">
    <property type="protein sequence ID" value="KKL22342.1"/>
    <property type="molecule type" value="Genomic_DNA"/>
</dbReference>
<dbReference type="AlphaFoldDB" id="A0A0F9C7R9"/>
<organism evidence="1">
    <name type="scientific">marine sediment metagenome</name>
    <dbReference type="NCBI Taxonomy" id="412755"/>
    <lineage>
        <taxon>unclassified sequences</taxon>
        <taxon>metagenomes</taxon>
        <taxon>ecological metagenomes</taxon>
    </lineage>
</organism>
<gene>
    <name evidence="1" type="ORF">LCGC14_2436430</name>
</gene>
<evidence type="ECO:0000313" key="1">
    <source>
        <dbReference type="EMBL" id="KKL22342.1"/>
    </source>
</evidence>